<dbReference type="WBParaSite" id="PEQ_0000862801-mRNA-1">
    <property type="protein sequence ID" value="PEQ_0000862801-mRNA-1"/>
    <property type="gene ID" value="PEQ_0000862801"/>
</dbReference>
<protein>
    <submittedName>
        <fullName evidence="2">Uncharacterized protein</fullName>
    </submittedName>
</protein>
<reference evidence="2" key="1">
    <citation type="submission" date="2022-11" db="UniProtKB">
        <authorList>
            <consortium name="WormBaseParasite"/>
        </authorList>
    </citation>
    <scope>IDENTIFICATION</scope>
</reference>
<sequence>MLWLSEFSYLTNDFTEKRSPLFFSPRISKKTWHILDFLRYDSHITLRCFQTPYFRYRKVIFLLSLLLVILARKLNILAVSNSETFVVAHKASLFLSEEEEA</sequence>
<organism evidence="1 2">
    <name type="scientific">Parascaris equorum</name>
    <name type="common">Equine roundworm</name>
    <dbReference type="NCBI Taxonomy" id="6256"/>
    <lineage>
        <taxon>Eukaryota</taxon>
        <taxon>Metazoa</taxon>
        <taxon>Ecdysozoa</taxon>
        <taxon>Nematoda</taxon>
        <taxon>Chromadorea</taxon>
        <taxon>Rhabditida</taxon>
        <taxon>Spirurina</taxon>
        <taxon>Ascaridomorpha</taxon>
        <taxon>Ascaridoidea</taxon>
        <taxon>Ascarididae</taxon>
        <taxon>Parascaris</taxon>
    </lineage>
</organism>
<dbReference type="AlphaFoldDB" id="A0A914RQK3"/>
<accession>A0A914RQK3</accession>
<keyword evidence="1" id="KW-1185">Reference proteome</keyword>
<evidence type="ECO:0000313" key="1">
    <source>
        <dbReference type="Proteomes" id="UP000887564"/>
    </source>
</evidence>
<dbReference type="Proteomes" id="UP000887564">
    <property type="component" value="Unplaced"/>
</dbReference>
<evidence type="ECO:0000313" key="2">
    <source>
        <dbReference type="WBParaSite" id="PEQ_0000862801-mRNA-1"/>
    </source>
</evidence>
<proteinExistence type="predicted"/>
<name>A0A914RQK3_PAREQ</name>